<name>E6KAD5_9BACT</name>
<dbReference type="AlphaFoldDB" id="E6KAD5"/>
<protein>
    <recommendedName>
        <fullName evidence="3">Toxin-antitoxin system, toxin component, RelE family</fullName>
    </recommendedName>
</protein>
<gene>
    <name evidence="1" type="ORF">HMPREF6485_2571</name>
</gene>
<dbReference type="GeneID" id="93537200"/>
<sequence length="111" mass="12598">MTVEIYPGEEFKRQFKRLAKKYRSLAADFKVFIQALEDNPMQGVDLGNNVRKVRMAIASKGKGKSGGARVITYNVFVAHDHLEITLLAIYDKSELENVSDAYIRNLISDLF</sequence>
<reference evidence="1 2" key="1">
    <citation type="submission" date="2010-10" db="EMBL/GenBank/DDBJ databases">
        <authorList>
            <person name="Muzny D."/>
            <person name="Qin X."/>
            <person name="Deng J."/>
            <person name="Jiang H."/>
            <person name="Liu Y."/>
            <person name="Qu J."/>
            <person name="Song X.-Z."/>
            <person name="Zhang L."/>
            <person name="Thornton R."/>
            <person name="Coyle M."/>
            <person name="Francisco L."/>
            <person name="Jackson L."/>
            <person name="Javaid M."/>
            <person name="Korchina V."/>
            <person name="Kovar C."/>
            <person name="Mata R."/>
            <person name="Mathew T."/>
            <person name="Ngo R."/>
            <person name="Nguyen L."/>
            <person name="Nguyen N."/>
            <person name="Okwuonu G."/>
            <person name="Ongeri F."/>
            <person name="Pham C."/>
            <person name="Simmons D."/>
            <person name="Wilczek-Boney K."/>
            <person name="Hale W."/>
            <person name="Jakkamsetti A."/>
            <person name="Pham P."/>
            <person name="Ruth R."/>
            <person name="San Lucas F."/>
            <person name="Warren J."/>
            <person name="Zhang J."/>
            <person name="Zhao Z."/>
            <person name="Zhou C."/>
            <person name="Zhu D."/>
            <person name="Lee S."/>
            <person name="Bess C."/>
            <person name="Blankenburg K."/>
            <person name="Forbes L."/>
            <person name="Fu Q."/>
            <person name="Gubbala S."/>
            <person name="Hirani K."/>
            <person name="Jayaseelan J.C."/>
            <person name="Lara F."/>
            <person name="Munidasa M."/>
            <person name="Palculict T."/>
            <person name="Patil S."/>
            <person name="Pu L.-L."/>
            <person name="Saada N."/>
            <person name="Tang L."/>
            <person name="Weissenberger G."/>
            <person name="Zhu Y."/>
            <person name="Hemphill L."/>
            <person name="Shang Y."/>
            <person name="Youmans B."/>
            <person name="Ayvaz T."/>
            <person name="Ross M."/>
            <person name="Santibanez J."/>
            <person name="Aqrawi P."/>
            <person name="Gross S."/>
            <person name="Joshi V."/>
            <person name="Fowler G."/>
            <person name="Nazareth L."/>
            <person name="Reid J."/>
            <person name="Worley K."/>
            <person name="Petrosino J."/>
            <person name="Highlander S."/>
            <person name="Gibbs R."/>
        </authorList>
    </citation>
    <scope>NUCLEOTIDE SEQUENCE [LARGE SCALE GENOMIC DNA]</scope>
    <source>
        <strain evidence="1 2">ATCC 33574</strain>
    </source>
</reference>
<dbReference type="RefSeq" id="WP_004346730.1">
    <property type="nucleotide sequence ID" value="NZ_GL586311.1"/>
</dbReference>
<dbReference type="STRING" id="873513.HMPREF6485_2571"/>
<dbReference type="InterPro" id="IPR009387">
    <property type="entry name" value="HigB-2"/>
</dbReference>
<comment type="caution">
    <text evidence="1">The sequence shown here is derived from an EMBL/GenBank/DDBJ whole genome shotgun (WGS) entry which is preliminary data.</text>
</comment>
<dbReference type="EMBL" id="AEPD01000047">
    <property type="protein sequence ID" value="EFU29468.1"/>
    <property type="molecule type" value="Genomic_DNA"/>
</dbReference>
<evidence type="ECO:0000313" key="1">
    <source>
        <dbReference type="EMBL" id="EFU29468.1"/>
    </source>
</evidence>
<evidence type="ECO:0000313" key="2">
    <source>
        <dbReference type="Proteomes" id="UP000003112"/>
    </source>
</evidence>
<accession>E6KAD5</accession>
<dbReference type="Pfam" id="PF06296">
    <property type="entry name" value="RelE"/>
    <property type="match status" value="1"/>
</dbReference>
<organism evidence="1 2">
    <name type="scientific">Segatella buccae ATCC 33574</name>
    <dbReference type="NCBI Taxonomy" id="873513"/>
    <lineage>
        <taxon>Bacteria</taxon>
        <taxon>Pseudomonadati</taxon>
        <taxon>Bacteroidota</taxon>
        <taxon>Bacteroidia</taxon>
        <taxon>Bacteroidales</taxon>
        <taxon>Prevotellaceae</taxon>
        <taxon>Segatella</taxon>
    </lineage>
</organism>
<evidence type="ECO:0008006" key="3">
    <source>
        <dbReference type="Google" id="ProtNLM"/>
    </source>
</evidence>
<proteinExistence type="predicted"/>
<dbReference type="Proteomes" id="UP000003112">
    <property type="component" value="Unassembled WGS sequence"/>
</dbReference>
<keyword evidence="2" id="KW-1185">Reference proteome</keyword>
<dbReference type="eggNOG" id="COG2026">
    <property type="taxonomic scope" value="Bacteria"/>
</dbReference>
<dbReference type="HOGENOM" id="CLU_110687_2_1_10"/>